<dbReference type="GeneID" id="117350033"/>
<reference evidence="6" key="1">
    <citation type="submission" date="2025-08" db="UniProtKB">
        <authorList>
            <consortium name="RefSeq"/>
        </authorList>
    </citation>
    <scope>IDENTIFICATION</scope>
</reference>
<dbReference type="SMART" id="SM00034">
    <property type="entry name" value="CLECT"/>
    <property type="match status" value="1"/>
</dbReference>
<dbReference type="FunCoup" id="A0A6P8PYF5">
    <property type="interactions" value="325"/>
</dbReference>
<keyword evidence="5" id="KW-1185">Reference proteome</keyword>
<dbReference type="InterPro" id="IPR016186">
    <property type="entry name" value="C-type_lectin-like/link_sf"/>
</dbReference>
<dbReference type="PANTHER" id="PTHR45710:SF35">
    <property type="entry name" value="C-TYPE LECTIN DOMAIN FAMILY 2 MEMBER D"/>
    <property type="match status" value="1"/>
</dbReference>
<evidence type="ECO:0000313" key="6">
    <source>
        <dbReference type="RefSeq" id="XP_033779813.1"/>
    </source>
</evidence>
<dbReference type="RefSeq" id="XP_033779813.1">
    <property type="nucleotide sequence ID" value="XM_033923922.1"/>
</dbReference>
<dbReference type="SUPFAM" id="SSF56436">
    <property type="entry name" value="C-type lectin-like"/>
    <property type="match status" value="1"/>
</dbReference>
<dbReference type="InParanoid" id="A0A6P8PYF5"/>
<dbReference type="PROSITE" id="PS50041">
    <property type="entry name" value="C_TYPE_LECTIN_2"/>
    <property type="match status" value="1"/>
</dbReference>
<dbReference type="InterPro" id="IPR001304">
    <property type="entry name" value="C-type_lectin-like"/>
</dbReference>
<comment type="subcellular location">
    <subcellularLocation>
        <location evidence="1">Cell membrane</location>
        <topology evidence="1">Single-pass type II membrane protein</topology>
    </subcellularLocation>
</comment>
<gene>
    <name evidence="6" type="primary">LOC117350033</name>
</gene>
<keyword evidence="2" id="KW-0430">Lectin</keyword>
<dbReference type="KEGG" id="gsh:117350033"/>
<feature type="domain" description="C-type lectin" evidence="4">
    <location>
        <begin position="90"/>
        <end position="193"/>
    </location>
</feature>
<accession>A0A6P8PYF5</accession>
<dbReference type="PANTHER" id="PTHR45710">
    <property type="entry name" value="C-TYPE LECTIN DOMAIN-CONTAINING PROTEIN 180"/>
    <property type="match status" value="1"/>
</dbReference>
<evidence type="ECO:0000313" key="5">
    <source>
        <dbReference type="Proteomes" id="UP000515159"/>
    </source>
</evidence>
<dbReference type="Gene3D" id="3.10.100.10">
    <property type="entry name" value="Mannose-Binding Protein A, subunit A"/>
    <property type="match status" value="1"/>
</dbReference>
<evidence type="ECO:0000259" key="4">
    <source>
        <dbReference type="PROSITE" id="PS50041"/>
    </source>
</evidence>
<proteinExistence type="predicted"/>
<dbReference type="InterPro" id="IPR050828">
    <property type="entry name" value="C-type_lectin/matrix_domain"/>
</dbReference>
<sequence>MMGQGTKLIALVPEPQSNGGIESCKSVGDPSVTERPYYLGKSNFYRRGFYVAVTLAVLNLVLFISSLVILIKVLDSRHCPDPCADGWIWYKKQCYFFSDETEHWDKAQEFCTSQNSSLAHIKSKQELDFVIRYKGPSDHWIGLRREQEKPWKWTDGTQFNDTFEISQDSDCVCLNHDAGKSAGCTTSRKWICSKIVGSPF</sequence>
<dbReference type="CDD" id="cd03593">
    <property type="entry name" value="CLECT_NK_receptors_like"/>
    <property type="match status" value="1"/>
</dbReference>
<keyword evidence="3" id="KW-0472">Membrane</keyword>
<name>A0A6P8PYF5_GEOSA</name>
<dbReference type="Pfam" id="PF00059">
    <property type="entry name" value="Lectin_C"/>
    <property type="match status" value="1"/>
</dbReference>
<evidence type="ECO:0000256" key="1">
    <source>
        <dbReference type="ARBA" id="ARBA00004401"/>
    </source>
</evidence>
<protein>
    <submittedName>
        <fullName evidence="6">C-type lectin domain family 2 member D-like isoform X1</fullName>
    </submittedName>
</protein>
<keyword evidence="3" id="KW-1133">Transmembrane helix</keyword>
<dbReference type="InterPro" id="IPR033992">
    <property type="entry name" value="NKR-like_CTLD"/>
</dbReference>
<evidence type="ECO:0000256" key="2">
    <source>
        <dbReference type="ARBA" id="ARBA00022734"/>
    </source>
</evidence>
<dbReference type="GO" id="GO:0030246">
    <property type="term" value="F:carbohydrate binding"/>
    <property type="evidence" value="ECO:0007669"/>
    <property type="project" value="UniProtKB-KW"/>
</dbReference>
<dbReference type="GO" id="GO:0005886">
    <property type="term" value="C:plasma membrane"/>
    <property type="evidence" value="ECO:0007669"/>
    <property type="project" value="UniProtKB-SubCell"/>
</dbReference>
<keyword evidence="3" id="KW-0812">Transmembrane</keyword>
<feature type="transmembrane region" description="Helical" evidence="3">
    <location>
        <begin position="49"/>
        <end position="71"/>
    </location>
</feature>
<dbReference type="AlphaFoldDB" id="A0A6P8PYF5"/>
<evidence type="ECO:0000256" key="3">
    <source>
        <dbReference type="SAM" id="Phobius"/>
    </source>
</evidence>
<dbReference type="Proteomes" id="UP000515159">
    <property type="component" value="Chromosome 16"/>
</dbReference>
<dbReference type="OrthoDB" id="9906043at2759"/>
<organism evidence="5 6">
    <name type="scientific">Geotrypetes seraphini</name>
    <name type="common">Gaboon caecilian</name>
    <name type="synonym">Caecilia seraphini</name>
    <dbReference type="NCBI Taxonomy" id="260995"/>
    <lineage>
        <taxon>Eukaryota</taxon>
        <taxon>Metazoa</taxon>
        <taxon>Chordata</taxon>
        <taxon>Craniata</taxon>
        <taxon>Vertebrata</taxon>
        <taxon>Euteleostomi</taxon>
        <taxon>Amphibia</taxon>
        <taxon>Gymnophiona</taxon>
        <taxon>Geotrypetes</taxon>
    </lineage>
</organism>
<dbReference type="InterPro" id="IPR016187">
    <property type="entry name" value="CTDL_fold"/>
</dbReference>